<protein>
    <submittedName>
        <fullName evidence="1">Uncharacterized protein</fullName>
    </submittedName>
</protein>
<accession>A0ABW5XFI6</accession>
<organism evidence="1 2">
    <name type="scientific">Populibacterium corticicola</name>
    <dbReference type="NCBI Taxonomy" id="1812826"/>
    <lineage>
        <taxon>Bacteria</taxon>
        <taxon>Bacillati</taxon>
        <taxon>Actinomycetota</taxon>
        <taxon>Actinomycetes</taxon>
        <taxon>Micrococcales</taxon>
        <taxon>Jonesiaceae</taxon>
        <taxon>Populibacterium</taxon>
    </lineage>
</organism>
<dbReference type="EMBL" id="JBHUOP010000003">
    <property type="protein sequence ID" value="MFD2840633.1"/>
    <property type="molecule type" value="Genomic_DNA"/>
</dbReference>
<name>A0ABW5XFI6_9MICO</name>
<gene>
    <name evidence="1" type="ORF">ACFSYH_08630</name>
</gene>
<comment type="caution">
    <text evidence="1">The sequence shown here is derived from an EMBL/GenBank/DDBJ whole genome shotgun (WGS) entry which is preliminary data.</text>
</comment>
<keyword evidence="2" id="KW-1185">Reference proteome</keyword>
<evidence type="ECO:0000313" key="2">
    <source>
        <dbReference type="Proteomes" id="UP001597391"/>
    </source>
</evidence>
<reference evidence="2" key="1">
    <citation type="journal article" date="2019" name="Int. J. Syst. Evol. Microbiol.">
        <title>The Global Catalogue of Microorganisms (GCM) 10K type strain sequencing project: providing services to taxonomists for standard genome sequencing and annotation.</title>
        <authorList>
            <consortium name="The Broad Institute Genomics Platform"/>
            <consortium name="The Broad Institute Genome Sequencing Center for Infectious Disease"/>
            <person name="Wu L."/>
            <person name="Ma J."/>
        </authorList>
    </citation>
    <scope>NUCLEOTIDE SEQUENCE [LARGE SCALE GENOMIC DNA]</scope>
    <source>
        <strain evidence="2">KCTC 33576</strain>
    </source>
</reference>
<proteinExistence type="predicted"/>
<sequence>MIERDESIEKSDRQTLFREVRRHGLTDELNYVLETPYQEPLLWVADAIAWSYTKGGEWRQRVDPLIAGITILSP</sequence>
<evidence type="ECO:0000313" key="1">
    <source>
        <dbReference type="EMBL" id="MFD2840633.1"/>
    </source>
</evidence>
<dbReference type="Proteomes" id="UP001597391">
    <property type="component" value="Unassembled WGS sequence"/>
</dbReference>